<dbReference type="InterPro" id="IPR033116">
    <property type="entry name" value="TRYPSIN_SER"/>
</dbReference>
<evidence type="ECO:0000256" key="4">
    <source>
        <dbReference type="ARBA" id="ARBA00022825"/>
    </source>
</evidence>
<dbReference type="SUPFAM" id="SSF50494">
    <property type="entry name" value="Trypsin-like serine proteases"/>
    <property type="match status" value="1"/>
</dbReference>
<name>I6TRU5_OSTNU</name>
<dbReference type="MEROPS" id="S01.040"/>
<dbReference type="GO" id="GO:0004252">
    <property type="term" value="F:serine-type endopeptidase activity"/>
    <property type="evidence" value="ECO:0007669"/>
    <property type="project" value="InterPro"/>
</dbReference>
<dbReference type="PROSITE" id="PS00134">
    <property type="entry name" value="TRYPSIN_HIS"/>
    <property type="match status" value="1"/>
</dbReference>
<dbReference type="GO" id="GO:0005576">
    <property type="term" value="C:extracellular region"/>
    <property type="evidence" value="ECO:0007669"/>
    <property type="project" value="UniProtKB-SubCell"/>
</dbReference>
<keyword evidence="2 7" id="KW-0645">Protease</keyword>
<dbReference type="InterPro" id="IPR001314">
    <property type="entry name" value="Peptidase_S1A"/>
</dbReference>
<evidence type="ECO:0000259" key="9">
    <source>
        <dbReference type="PROSITE" id="PS50240"/>
    </source>
</evidence>
<organism evidence="10">
    <name type="scientific">Ostrinia nubilalis</name>
    <name type="common">European corn borer</name>
    <name type="synonym">Pyralis nubilalis</name>
    <dbReference type="NCBI Taxonomy" id="29057"/>
    <lineage>
        <taxon>Eukaryota</taxon>
        <taxon>Metazoa</taxon>
        <taxon>Ecdysozoa</taxon>
        <taxon>Arthropoda</taxon>
        <taxon>Hexapoda</taxon>
        <taxon>Insecta</taxon>
        <taxon>Pterygota</taxon>
        <taxon>Neoptera</taxon>
        <taxon>Endopterygota</taxon>
        <taxon>Lepidoptera</taxon>
        <taxon>Glossata</taxon>
        <taxon>Ditrysia</taxon>
        <taxon>Pyraloidea</taxon>
        <taxon>Crambidae</taxon>
        <taxon>Pyraustinae</taxon>
        <taxon>Ostrinia</taxon>
    </lineage>
</organism>
<evidence type="ECO:0000313" key="10">
    <source>
        <dbReference type="EMBL" id="AFM77766.1"/>
    </source>
</evidence>
<keyword evidence="5" id="KW-1015">Disulfide bond</keyword>
<dbReference type="SMART" id="SM00020">
    <property type="entry name" value="Tryp_SPc"/>
    <property type="match status" value="1"/>
</dbReference>
<evidence type="ECO:0000256" key="2">
    <source>
        <dbReference type="ARBA" id="ARBA00022670"/>
    </source>
</evidence>
<sequence>MAVRFLLYFFYLVMTTHGEETAFGYHAKIGIPKATKLLMAESMTRIIGGSAVSANTAHPHQAGLIALLTNRATSICGGSLISNTRILTAAHCWDDGQNRATQFTVILGSTTIFTGGTRIVTKDVTVHANWNTQSVTNDIMIAKITSVTFSNSIQAIALPTAAEASLNFAGLTGTVAGYGKTKDAQSSFPTTTTLHSVNLPIITNAVCQSSFQMALHASHLCTSGAGAKGTCDGDSGGPLTVVSNNRLVQVGIVSFGLSDSCQSGHPSVYTRITSFLSWISANM</sequence>
<protein>
    <submittedName>
        <fullName evidence="10">Putative chymotrypsin 7</fullName>
    </submittedName>
</protein>
<evidence type="ECO:0000256" key="5">
    <source>
        <dbReference type="ARBA" id="ARBA00023157"/>
    </source>
</evidence>
<dbReference type="InterPro" id="IPR051487">
    <property type="entry name" value="Ser/Thr_Proteases_Immune/Dev"/>
</dbReference>
<dbReference type="Pfam" id="PF00089">
    <property type="entry name" value="Trypsin"/>
    <property type="match status" value="1"/>
</dbReference>
<evidence type="ECO:0000256" key="7">
    <source>
        <dbReference type="RuleBase" id="RU363034"/>
    </source>
</evidence>
<reference evidence="10" key="1">
    <citation type="submission" date="2012-04" db="EMBL/GenBank/DDBJ databases">
        <title>Characterization of cDNAs Encoding Putative Serine Proteases and Gene Transcriptional Responses to Cry1Ab Protoxin in Ostrinia nubilalis Larvae.</title>
        <authorList>
            <person name="Yao J."/>
            <person name="Buschman L.L."/>
            <person name="Oppert B."/>
            <person name="Khajuria C."/>
            <person name="Zhu K.Y."/>
        </authorList>
    </citation>
    <scope>NUCLEOTIDE SEQUENCE</scope>
</reference>
<dbReference type="Gene3D" id="2.40.10.10">
    <property type="entry name" value="Trypsin-like serine proteases"/>
    <property type="match status" value="1"/>
</dbReference>
<dbReference type="InterPro" id="IPR001254">
    <property type="entry name" value="Trypsin_dom"/>
</dbReference>
<dbReference type="PROSITE" id="PS00135">
    <property type="entry name" value="TRYPSIN_SER"/>
    <property type="match status" value="1"/>
</dbReference>
<gene>
    <name evidence="10" type="primary">CTP7</name>
</gene>
<evidence type="ECO:0000256" key="8">
    <source>
        <dbReference type="SAM" id="SignalP"/>
    </source>
</evidence>
<dbReference type="AlphaFoldDB" id="I6TRU5"/>
<accession>I6TRU5</accession>
<comment type="subcellular location">
    <subcellularLocation>
        <location evidence="1">Secreted</location>
        <location evidence="1">Extracellular space</location>
    </subcellularLocation>
</comment>
<comment type="similarity">
    <text evidence="6">Belongs to the peptidase S1 family. CLIP subfamily.</text>
</comment>
<keyword evidence="4 7" id="KW-0720">Serine protease</keyword>
<dbReference type="PROSITE" id="PS50240">
    <property type="entry name" value="TRYPSIN_DOM"/>
    <property type="match status" value="1"/>
</dbReference>
<dbReference type="InterPro" id="IPR009003">
    <property type="entry name" value="Peptidase_S1_PA"/>
</dbReference>
<evidence type="ECO:0000256" key="6">
    <source>
        <dbReference type="ARBA" id="ARBA00024195"/>
    </source>
</evidence>
<feature type="chain" id="PRO_5003706034" evidence="8">
    <location>
        <begin position="19"/>
        <end position="283"/>
    </location>
</feature>
<feature type="domain" description="Peptidase S1" evidence="9">
    <location>
        <begin position="46"/>
        <end position="283"/>
    </location>
</feature>
<evidence type="ECO:0000256" key="1">
    <source>
        <dbReference type="ARBA" id="ARBA00004239"/>
    </source>
</evidence>
<dbReference type="InterPro" id="IPR043504">
    <property type="entry name" value="Peptidase_S1_PA_chymotrypsin"/>
</dbReference>
<dbReference type="FunFam" id="2.40.10.10:FF:000036">
    <property type="entry name" value="Trypsin beta"/>
    <property type="match status" value="1"/>
</dbReference>
<dbReference type="PRINTS" id="PR00722">
    <property type="entry name" value="CHYMOTRYPSIN"/>
</dbReference>
<proteinExistence type="evidence at transcript level"/>
<keyword evidence="3 7" id="KW-0378">Hydrolase</keyword>
<keyword evidence="8" id="KW-0732">Signal</keyword>
<feature type="signal peptide" evidence="8">
    <location>
        <begin position="1"/>
        <end position="18"/>
    </location>
</feature>
<dbReference type="GO" id="GO:0006508">
    <property type="term" value="P:proteolysis"/>
    <property type="evidence" value="ECO:0007669"/>
    <property type="project" value="UniProtKB-KW"/>
</dbReference>
<dbReference type="PANTHER" id="PTHR24256">
    <property type="entry name" value="TRYPTASE-RELATED"/>
    <property type="match status" value="1"/>
</dbReference>
<dbReference type="CDD" id="cd00190">
    <property type="entry name" value="Tryp_SPc"/>
    <property type="match status" value="1"/>
</dbReference>
<evidence type="ECO:0000256" key="3">
    <source>
        <dbReference type="ARBA" id="ARBA00022801"/>
    </source>
</evidence>
<dbReference type="EMBL" id="JQ904136">
    <property type="protein sequence ID" value="AFM77766.1"/>
    <property type="molecule type" value="mRNA"/>
</dbReference>
<dbReference type="InterPro" id="IPR018114">
    <property type="entry name" value="TRYPSIN_HIS"/>
</dbReference>